<keyword evidence="3 6" id="KW-1133">Transmembrane helix</keyword>
<evidence type="ECO:0000256" key="4">
    <source>
        <dbReference type="ARBA" id="ARBA00023136"/>
    </source>
</evidence>
<dbReference type="Pfam" id="PF07690">
    <property type="entry name" value="MFS_1"/>
    <property type="match status" value="2"/>
</dbReference>
<dbReference type="GO" id="GO:0022857">
    <property type="term" value="F:transmembrane transporter activity"/>
    <property type="evidence" value="ECO:0007669"/>
    <property type="project" value="InterPro"/>
</dbReference>
<keyword evidence="2 6" id="KW-0812">Transmembrane</keyword>
<dbReference type="Gene3D" id="1.20.1250.20">
    <property type="entry name" value="MFS general substrate transporter like domains"/>
    <property type="match status" value="1"/>
</dbReference>
<dbReference type="InParanoid" id="Q6BW37"/>
<feature type="transmembrane region" description="Helical" evidence="6">
    <location>
        <begin position="348"/>
        <end position="374"/>
    </location>
</feature>
<feature type="transmembrane region" description="Helical" evidence="6">
    <location>
        <begin position="54"/>
        <end position="71"/>
    </location>
</feature>
<evidence type="ECO:0000313" key="7">
    <source>
        <dbReference type="EMBL" id="CAG85593.2"/>
    </source>
</evidence>
<feature type="region of interest" description="Disordered" evidence="5">
    <location>
        <begin position="569"/>
        <end position="606"/>
    </location>
</feature>
<dbReference type="HOGENOM" id="CLU_017517_2_0_1"/>
<dbReference type="STRING" id="284592.Q6BW37"/>
<dbReference type="RefSeq" id="XP_457582.2">
    <property type="nucleotide sequence ID" value="XM_457582.2"/>
</dbReference>
<dbReference type="InterPro" id="IPR011701">
    <property type="entry name" value="MFS"/>
</dbReference>
<feature type="transmembrane region" description="Helical" evidence="6">
    <location>
        <begin position="163"/>
        <end position="191"/>
    </location>
</feature>
<accession>Q6BW37</accession>
<dbReference type="InterPro" id="IPR005829">
    <property type="entry name" value="Sugar_transporter_CS"/>
</dbReference>
<proteinExistence type="predicted"/>
<dbReference type="FunCoup" id="Q6BW37">
    <property type="interactions" value="100"/>
</dbReference>
<evidence type="ECO:0000256" key="2">
    <source>
        <dbReference type="ARBA" id="ARBA00022692"/>
    </source>
</evidence>
<evidence type="ECO:0000256" key="3">
    <source>
        <dbReference type="ARBA" id="ARBA00022989"/>
    </source>
</evidence>
<dbReference type="SUPFAM" id="SSF103473">
    <property type="entry name" value="MFS general substrate transporter"/>
    <property type="match status" value="1"/>
</dbReference>
<organism evidence="7 8">
    <name type="scientific">Debaryomyces hansenii (strain ATCC 36239 / CBS 767 / BCRC 21394 / JCM 1990 / NBRC 0083 / IGC 2968)</name>
    <name type="common">Yeast</name>
    <name type="synonym">Torulaspora hansenii</name>
    <dbReference type="NCBI Taxonomy" id="284592"/>
    <lineage>
        <taxon>Eukaryota</taxon>
        <taxon>Fungi</taxon>
        <taxon>Dikarya</taxon>
        <taxon>Ascomycota</taxon>
        <taxon>Saccharomycotina</taxon>
        <taxon>Pichiomycetes</taxon>
        <taxon>Debaryomycetaceae</taxon>
        <taxon>Debaryomyces</taxon>
    </lineage>
</organism>
<gene>
    <name evidence="7" type="ordered locus">DEHA2B14608g</name>
</gene>
<feature type="transmembrane region" description="Helical" evidence="6">
    <location>
        <begin position="490"/>
        <end position="513"/>
    </location>
</feature>
<name>Q6BW37_DEBHA</name>
<dbReference type="InterPro" id="IPR036259">
    <property type="entry name" value="MFS_trans_sf"/>
</dbReference>
<reference evidence="7 8" key="1">
    <citation type="journal article" date="2004" name="Nature">
        <title>Genome evolution in yeasts.</title>
        <authorList>
            <consortium name="Genolevures"/>
            <person name="Dujon B."/>
            <person name="Sherman D."/>
            <person name="Fischer G."/>
            <person name="Durrens P."/>
            <person name="Casaregola S."/>
            <person name="Lafontaine I."/>
            <person name="de Montigny J."/>
            <person name="Marck C."/>
            <person name="Neuveglise C."/>
            <person name="Talla E."/>
            <person name="Goffard N."/>
            <person name="Frangeul L."/>
            <person name="Aigle M."/>
            <person name="Anthouard V."/>
            <person name="Babour A."/>
            <person name="Barbe V."/>
            <person name="Barnay S."/>
            <person name="Blanchin S."/>
            <person name="Beckerich J.M."/>
            <person name="Beyne E."/>
            <person name="Bleykasten C."/>
            <person name="Boisrame A."/>
            <person name="Boyer J."/>
            <person name="Cattolico L."/>
            <person name="Confanioleri F."/>
            <person name="de Daruvar A."/>
            <person name="Despons L."/>
            <person name="Fabre E."/>
            <person name="Fairhead C."/>
            <person name="Ferry-Dumazet H."/>
            <person name="Groppi A."/>
            <person name="Hantraye F."/>
            <person name="Hennequin C."/>
            <person name="Jauniaux N."/>
            <person name="Joyet P."/>
            <person name="Kachouri R."/>
            <person name="Kerrest A."/>
            <person name="Koszul R."/>
            <person name="Lemaire M."/>
            <person name="Lesur I."/>
            <person name="Ma L."/>
            <person name="Muller H."/>
            <person name="Nicaud J.M."/>
            <person name="Nikolski M."/>
            <person name="Oztas S."/>
            <person name="Ozier-Kalogeropoulos O."/>
            <person name="Pellenz S."/>
            <person name="Potier S."/>
            <person name="Richard G.F."/>
            <person name="Straub M.L."/>
            <person name="Suleau A."/>
            <person name="Swennene D."/>
            <person name="Tekaia F."/>
            <person name="Wesolowski-Louvel M."/>
            <person name="Westhof E."/>
            <person name="Wirth B."/>
            <person name="Zeniou-Meyer M."/>
            <person name="Zivanovic I."/>
            <person name="Bolotin-Fukuhara M."/>
            <person name="Thierry A."/>
            <person name="Bouchier C."/>
            <person name="Caudron B."/>
            <person name="Scarpelli C."/>
            <person name="Gaillardin C."/>
            <person name="Weissenbach J."/>
            <person name="Wincker P."/>
            <person name="Souciet J.L."/>
        </authorList>
    </citation>
    <scope>NUCLEOTIDE SEQUENCE [LARGE SCALE GENOMIC DNA]</scope>
    <source>
        <strain evidence="8">ATCC 36239 / CBS 767 / BCRC 21394 / JCM 1990 / NBRC 0083 / IGC 2968</strain>
    </source>
</reference>
<protein>
    <submittedName>
        <fullName evidence="7">DEHA2B14608p</fullName>
    </submittedName>
</protein>
<evidence type="ECO:0000256" key="5">
    <source>
        <dbReference type="SAM" id="MobiDB-lite"/>
    </source>
</evidence>
<feature type="transmembrane region" description="Helical" evidence="6">
    <location>
        <begin position="203"/>
        <end position="223"/>
    </location>
</feature>
<dbReference type="PROSITE" id="PS00216">
    <property type="entry name" value="SUGAR_TRANSPORT_1"/>
    <property type="match status" value="1"/>
</dbReference>
<dbReference type="AlphaFoldDB" id="Q6BW37"/>
<dbReference type="GeneID" id="2913546"/>
<feature type="transmembrane region" description="Helical" evidence="6">
    <location>
        <begin position="456"/>
        <end position="478"/>
    </location>
</feature>
<dbReference type="VEuPathDB" id="FungiDB:DEHA2B14608g"/>
<evidence type="ECO:0000313" key="8">
    <source>
        <dbReference type="Proteomes" id="UP000000599"/>
    </source>
</evidence>
<dbReference type="PANTHER" id="PTHR23507:SF1">
    <property type="entry name" value="FI18259P1-RELATED"/>
    <property type="match status" value="1"/>
</dbReference>
<dbReference type="OMA" id="VYGPMYS"/>
<feature type="transmembrane region" description="Helical" evidence="6">
    <location>
        <begin position="429"/>
        <end position="450"/>
    </location>
</feature>
<feature type="transmembrane region" description="Helical" evidence="6">
    <location>
        <begin position="525"/>
        <end position="544"/>
    </location>
</feature>
<keyword evidence="4 6" id="KW-0472">Membrane</keyword>
<dbReference type="eggNOG" id="KOG2816">
    <property type="taxonomic scope" value="Eukaryota"/>
</dbReference>
<keyword evidence="8" id="KW-1185">Reference proteome</keyword>
<feature type="transmembrane region" description="Helical" evidence="6">
    <location>
        <begin position="255"/>
        <end position="274"/>
    </location>
</feature>
<dbReference type="PANTHER" id="PTHR23507">
    <property type="entry name" value="ZGC:174356"/>
    <property type="match status" value="1"/>
</dbReference>
<sequence length="606" mass="67766">MNPDGITNLEHAVNDVYEAIVDEDDDYELDEDAVWLREQRSLNKATHWLKRPSVLMIGFPLFFFAIAFSIGDSTRRMITFKLACNYLAGMSKEDKCDPIGTQLLVSNLYLTYSISSAVVMMFAQGKIGTLSDQYGRKLFFISIISMFLLARIFKFYVMHNYEYLQFGLMVATEIASNLTGGMISLISLTNCYIADVVEPHQRIYSLGLGMAFLFVGLSIGPILGNALLSLPGHVHDTISNIDTYMEISELEYLPLKFEIVMVFLVLMFLVFVVPESRSEKARSKSRTVSLSRSSSSTNVVDQDQQQEQLSIWSRVGDVLNFLKPLRLLLLPSEIAPNLDTAKLRRLRIVIIILILVDCLLTGVGISLMEVYVLFGIYKFDWRSIEIGHSLAVACSSRAVMLIVLSPVITHKILQKWLRFRVLKSQFDMVDLGVCVIGLSLEAVGLALLSLAPSTTWFLIGMSIMSFGALASPSLNSAIIKFYPESKIGELFGAMSLLKNMFTLAGPVTFLSIYKVSLSRWNAPGTVFLFSSMLMLFSTVLILVVKKLLNLDKNTASSLTRRPSSIVSLESHGSITDNNNEDPRSHKPSIPDIHRKKSFVEMQRGPQ</sequence>
<evidence type="ECO:0000256" key="1">
    <source>
        <dbReference type="ARBA" id="ARBA00004141"/>
    </source>
</evidence>
<feature type="transmembrane region" description="Helical" evidence="6">
    <location>
        <begin position="138"/>
        <end position="157"/>
    </location>
</feature>
<feature type="transmembrane region" description="Helical" evidence="6">
    <location>
        <begin position="386"/>
        <end position="408"/>
    </location>
</feature>
<evidence type="ECO:0000256" key="6">
    <source>
        <dbReference type="SAM" id="Phobius"/>
    </source>
</evidence>
<dbReference type="EMBL" id="CR382134">
    <property type="protein sequence ID" value="CAG85593.2"/>
    <property type="molecule type" value="Genomic_DNA"/>
</dbReference>
<dbReference type="KEGG" id="dha:DEHA2B14608g"/>
<dbReference type="GO" id="GO:0016020">
    <property type="term" value="C:membrane"/>
    <property type="evidence" value="ECO:0007669"/>
    <property type="project" value="UniProtKB-SubCell"/>
</dbReference>
<comment type="subcellular location">
    <subcellularLocation>
        <location evidence="1">Membrane</location>
        <topology evidence="1">Multi-pass membrane protein</topology>
    </subcellularLocation>
</comment>
<dbReference type="OrthoDB" id="3026777at2759"/>
<dbReference type="Proteomes" id="UP000000599">
    <property type="component" value="Chromosome B"/>
</dbReference>